<evidence type="ECO:0000259" key="11">
    <source>
        <dbReference type="PROSITE" id="PS51846"/>
    </source>
</evidence>
<dbReference type="AlphaFoldDB" id="A0ABD3QWH8"/>
<sequence length="759" mass="81949">MTRVSGDDHDDTLPVVSIEGDSLGIRGTVYSAHTASLNCDYECCLSLVGVISQDDGSDLLGYYNRNQDNEQYGMRLLQSSNSVVNNPCPTGEDTASGGGGGGLPLGVSWFFIVILLAFSFLFSGLTLGLMSLDPSGLEIVMANSDDPRNARAAKAIYPVRRNGNLLLCTLVVGNVLVNAYVSILMADLTSGLVGLISSTVLLVIFGEIVPQAVCSRFALQVGEKAVPIVKVFMFLLFPITYPLSFILNKALGHEIGISYSTSEMAKLIEMHVQRGQLEGATGAAMTGALRFRDVSVNEVMTPLAETFMLSAGERLGFDVVAKIFRMGYSRIPIYEVSKSNIIGLLFVKDLIFLDPEDEIPVKNFVQIFGRGLHVVWADDHLGDVLKLLKRGSHMALVRDVNSGDGNEDPFYEIKGILTLEDIIEVILGDEIIDETDDPADFNDPESVVATSNSALYIDGFLEKSINDMNGRRGSSLAFDWESRLRLLDERLVDEHLRPDEVRAVAAHLKTNYSKAVELISNKQLQSLLSSVPITEVQPASSCTTSGDGDDSSGVPTDSAELIYERGVPANFCTVVLSGKIMVMAGSDKFRSDVSNWGVLASRALTDPAYVPDFSAWVLPNQNGVGGCRCVKLDRKAFYNAVDNTAVERTDRNVEGASLAVSVSSIATKDSPCVPSGNNGSGSISVPGNVASARADGIAQTGSMLKPPTRHVPPQPPGDVVHFEHTISNNIQLDEEQKAHSRRQQLRRAFSRARKAESPT</sequence>
<feature type="domain" description="CBS" evidence="10">
    <location>
        <begin position="368"/>
        <end position="434"/>
    </location>
</feature>
<gene>
    <name evidence="12" type="ORF">ACHAW5_007264</name>
</gene>
<dbReference type="InterPro" id="IPR044751">
    <property type="entry name" value="Ion_transp-like_CBS"/>
</dbReference>
<evidence type="ECO:0000313" key="13">
    <source>
        <dbReference type="Proteomes" id="UP001530315"/>
    </source>
</evidence>
<feature type="transmembrane region" description="Helical" evidence="9">
    <location>
        <begin position="164"/>
        <end position="186"/>
    </location>
</feature>
<dbReference type="PANTHER" id="PTHR12064">
    <property type="entry name" value="METAL TRANSPORTER CNNM"/>
    <property type="match status" value="1"/>
</dbReference>
<keyword evidence="6" id="KW-0129">CBS domain</keyword>
<dbReference type="GO" id="GO:0010960">
    <property type="term" value="P:magnesium ion homeostasis"/>
    <property type="evidence" value="ECO:0007669"/>
    <property type="project" value="UniProtKB-ARBA"/>
</dbReference>
<comment type="subcellular location">
    <subcellularLocation>
        <location evidence="1">Membrane</location>
        <topology evidence="1">Multi-pass membrane protein</topology>
    </subcellularLocation>
</comment>
<feature type="region of interest" description="Disordered" evidence="8">
    <location>
        <begin position="733"/>
        <end position="759"/>
    </location>
</feature>
<protein>
    <recommendedName>
        <fullName evidence="14">CNNM transmembrane domain-containing protein</fullName>
    </recommendedName>
</protein>
<keyword evidence="5 7" id="KW-0472">Membrane</keyword>
<dbReference type="Pfam" id="PF00571">
    <property type="entry name" value="CBS"/>
    <property type="match status" value="1"/>
</dbReference>
<feature type="transmembrane region" description="Helical" evidence="9">
    <location>
        <begin position="192"/>
        <end position="213"/>
    </location>
</feature>
<evidence type="ECO:0008006" key="14">
    <source>
        <dbReference type="Google" id="ProtNLM"/>
    </source>
</evidence>
<keyword evidence="2 7" id="KW-0812">Transmembrane</keyword>
<evidence type="ECO:0000256" key="1">
    <source>
        <dbReference type="ARBA" id="ARBA00004141"/>
    </source>
</evidence>
<dbReference type="Proteomes" id="UP001530315">
    <property type="component" value="Unassembled WGS sequence"/>
</dbReference>
<dbReference type="PROSITE" id="PS51371">
    <property type="entry name" value="CBS"/>
    <property type="match status" value="1"/>
</dbReference>
<keyword evidence="3" id="KW-0677">Repeat</keyword>
<feature type="transmembrane region" description="Helical" evidence="9">
    <location>
        <begin position="109"/>
        <end position="132"/>
    </location>
</feature>
<feature type="transmembrane region" description="Helical" evidence="9">
    <location>
        <begin position="225"/>
        <end position="247"/>
    </location>
</feature>
<evidence type="ECO:0000256" key="6">
    <source>
        <dbReference type="PROSITE-ProRule" id="PRU00703"/>
    </source>
</evidence>
<keyword evidence="4 7" id="KW-1133">Transmembrane helix</keyword>
<dbReference type="PANTHER" id="PTHR12064:SF94">
    <property type="entry name" value="UNEXTENDED PROTEIN"/>
    <property type="match status" value="1"/>
</dbReference>
<evidence type="ECO:0000256" key="4">
    <source>
        <dbReference type="ARBA" id="ARBA00022989"/>
    </source>
</evidence>
<name>A0ABD3QWH8_9STRA</name>
<dbReference type="FunFam" id="3.10.580.10:FF:000006">
    <property type="entry name" value="DUF21 and CBS domain protein"/>
    <property type="match status" value="1"/>
</dbReference>
<dbReference type="Pfam" id="PF01595">
    <property type="entry name" value="CNNM"/>
    <property type="match status" value="1"/>
</dbReference>
<evidence type="ECO:0000313" key="12">
    <source>
        <dbReference type="EMBL" id="KAL3804813.1"/>
    </source>
</evidence>
<accession>A0ABD3QWH8</accession>
<evidence type="ECO:0000256" key="3">
    <source>
        <dbReference type="ARBA" id="ARBA00022737"/>
    </source>
</evidence>
<evidence type="ECO:0000259" key="10">
    <source>
        <dbReference type="PROSITE" id="PS51371"/>
    </source>
</evidence>
<evidence type="ECO:0000256" key="5">
    <source>
        <dbReference type="ARBA" id="ARBA00023136"/>
    </source>
</evidence>
<dbReference type="GO" id="GO:0016020">
    <property type="term" value="C:membrane"/>
    <property type="evidence" value="ECO:0007669"/>
    <property type="project" value="UniProtKB-SubCell"/>
</dbReference>
<evidence type="ECO:0000256" key="9">
    <source>
        <dbReference type="SAM" id="Phobius"/>
    </source>
</evidence>
<dbReference type="InterPro" id="IPR046342">
    <property type="entry name" value="CBS_dom_sf"/>
</dbReference>
<evidence type="ECO:0000256" key="2">
    <source>
        <dbReference type="ARBA" id="ARBA00022692"/>
    </source>
</evidence>
<comment type="caution">
    <text evidence="12">The sequence shown here is derived from an EMBL/GenBank/DDBJ whole genome shotgun (WGS) entry which is preliminary data.</text>
</comment>
<dbReference type="InterPro" id="IPR000644">
    <property type="entry name" value="CBS_dom"/>
</dbReference>
<evidence type="ECO:0000256" key="8">
    <source>
        <dbReference type="SAM" id="MobiDB-lite"/>
    </source>
</evidence>
<dbReference type="PROSITE" id="PS51846">
    <property type="entry name" value="CNNM"/>
    <property type="match status" value="1"/>
</dbReference>
<evidence type="ECO:0000256" key="7">
    <source>
        <dbReference type="PROSITE-ProRule" id="PRU01193"/>
    </source>
</evidence>
<dbReference type="Gene3D" id="3.10.580.10">
    <property type="entry name" value="CBS-domain"/>
    <property type="match status" value="1"/>
</dbReference>
<dbReference type="SUPFAM" id="SSF54631">
    <property type="entry name" value="CBS-domain pair"/>
    <property type="match status" value="1"/>
</dbReference>
<dbReference type="EMBL" id="JALLAZ020000065">
    <property type="protein sequence ID" value="KAL3804813.1"/>
    <property type="molecule type" value="Genomic_DNA"/>
</dbReference>
<keyword evidence="13" id="KW-1185">Reference proteome</keyword>
<reference evidence="12 13" key="1">
    <citation type="submission" date="2024-10" db="EMBL/GenBank/DDBJ databases">
        <title>Updated reference genomes for cyclostephanoid diatoms.</title>
        <authorList>
            <person name="Roberts W.R."/>
            <person name="Alverson A.J."/>
        </authorList>
    </citation>
    <scope>NUCLEOTIDE SEQUENCE [LARGE SCALE GENOMIC DNA]</scope>
    <source>
        <strain evidence="12 13">AJA276-08</strain>
    </source>
</reference>
<feature type="compositionally biased region" description="Basic residues" evidence="8">
    <location>
        <begin position="739"/>
        <end position="752"/>
    </location>
</feature>
<organism evidence="12 13">
    <name type="scientific">Stephanodiscus triporus</name>
    <dbReference type="NCBI Taxonomy" id="2934178"/>
    <lineage>
        <taxon>Eukaryota</taxon>
        <taxon>Sar</taxon>
        <taxon>Stramenopiles</taxon>
        <taxon>Ochrophyta</taxon>
        <taxon>Bacillariophyta</taxon>
        <taxon>Coscinodiscophyceae</taxon>
        <taxon>Thalassiosirophycidae</taxon>
        <taxon>Stephanodiscales</taxon>
        <taxon>Stephanodiscaceae</taxon>
        <taxon>Stephanodiscus</taxon>
    </lineage>
</organism>
<feature type="domain" description="CNNM transmembrane" evidence="11">
    <location>
        <begin position="101"/>
        <end position="281"/>
    </location>
</feature>
<dbReference type="InterPro" id="IPR045095">
    <property type="entry name" value="ACDP"/>
</dbReference>
<dbReference type="InterPro" id="IPR002550">
    <property type="entry name" value="CNNM"/>
</dbReference>
<proteinExistence type="predicted"/>
<dbReference type="CDD" id="cd04590">
    <property type="entry name" value="CBS_pair_CorC_HlyC_assoc"/>
    <property type="match status" value="1"/>
</dbReference>